<keyword evidence="6" id="KW-1185">Reference proteome</keyword>
<dbReference type="EMBL" id="BRZM01000002">
    <property type="protein sequence ID" value="GLD46462.1"/>
    <property type="molecule type" value="Genomic_DNA"/>
</dbReference>
<dbReference type="SUPFAM" id="SSF141072">
    <property type="entry name" value="CalX-like"/>
    <property type="match status" value="2"/>
</dbReference>
<dbReference type="GO" id="GO:0007154">
    <property type="term" value="P:cell communication"/>
    <property type="evidence" value="ECO:0007669"/>
    <property type="project" value="InterPro"/>
</dbReference>
<evidence type="ECO:0000313" key="6">
    <source>
        <dbReference type="Proteomes" id="UP001279410"/>
    </source>
</evidence>
<dbReference type="GO" id="GO:0016020">
    <property type="term" value="C:membrane"/>
    <property type="evidence" value="ECO:0007669"/>
    <property type="project" value="InterPro"/>
</dbReference>
<dbReference type="Proteomes" id="UP001279410">
    <property type="component" value="Unassembled WGS sequence"/>
</dbReference>
<organism evidence="5 6">
    <name type="scientific">Lates japonicus</name>
    <name type="common">Japanese lates</name>
    <dbReference type="NCBI Taxonomy" id="270547"/>
    <lineage>
        <taxon>Eukaryota</taxon>
        <taxon>Metazoa</taxon>
        <taxon>Chordata</taxon>
        <taxon>Craniata</taxon>
        <taxon>Vertebrata</taxon>
        <taxon>Euteleostomi</taxon>
        <taxon>Actinopterygii</taxon>
        <taxon>Neopterygii</taxon>
        <taxon>Teleostei</taxon>
        <taxon>Neoteleostei</taxon>
        <taxon>Acanthomorphata</taxon>
        <taxon>Carangaria</taxon>
        <taxon>Carangaria incertae sedis</taxon>
        <taxon>Centropomidae</taxon>
        <taxon>Lates</taxon>
    </lineage>
</organism>
<keyword evidence="2" id="KW-0677">Repeat</keyword>
<proteinExistence type="predicted"/>
<name>A0AAD3M2K7_LATJO</name>
<dbReference type="InterPro" id="IPR038081">
    <property type="entry name" value="CalX-like_sf"/>
</dbReference>
<sequence>MTGIYSARELDLVSECRISHSGTPFFCTQKFEQRYCSAAIYDLYDNGGGNKLKGQQFRLDWAWISLEREYYVVDEEDKFLEVVLRRRGYLGETSFIGIGTQDGSAKKEEDFKGKSQRQVQFNPGQTRATWRVRILTDGKYEQAETFQILLSEPVMAVMEFPATATVEILDPNDESTVFFPEQIHSVEEDVGELFIPVHRSGDISQELMVVCYTQQGSASGTIPTTVLSYSDYISRPEEHGSILRFDKGEREKQCRVMIIDDSLYEGEESFNVTLSLPVGGRLGTHYPTTKVNILEDMDDAPVFYFGELEYHVDESDGYVEVKAETELICPRPHSHCLAVPSPSLQRPHDYGHQSNLDFAPVSACRRAQGHILTYLGQPELEGTEKFELVLRSVTVALTLMNGPTRMHRISHFYQTSSSNRGDKEHGWRWRLFDGSEMREALYLHPKPDENMVAGNSVTKVIVYIEETNSMADVTFPSLPHVVPSIHYAANAARTPDNSTHQPGYPVICVTPRGLRGQNQACNTKYPDYDKTGSICVSEHINNTLTRYRWLISAPAGPDGVTSPMSGGGL</sequence>
<reference evidence="5" key="1">
    <citation type="submission" date="2022-08" db="EMBL/GenBank/DDBJ databases">
        <title>Genome sequencing of akame (Lates japonicus).</title>
        <authorList>
            <person name="Hashiguchi Y."/>
            <person name="Takahashi H."/>
        </authorList>
    </citation>
    <scope>NUCLEOTIDE SEQUENCE</scope>
    <source>
        <strain evidence="5">Kochi</strain>
    </source>
</reference>
<dbReference type="PANTHER" id="PTHR45739">
    <property type="entry name" value="MATRIX PROTEIN, PUTATIVE-RELATED"/>
    <property type="match status" value="1"/>
</dbReference>
<evidence type="ECO:0000256" key="3">
    <source>
        <dbReference type="ARBA" id="ARBA00022837"/>
    </source>
</evidence>
<dbReference type="PANTHER" id="PTHR45739:SF4">
    <property type="entry name" value="FRAS1-RELATED EXTRACELLULAR MATRIX PROTEIN 2"/>
    <property type="match status" value="1"/>
</dbReference>
<feature type="domain" description="Calx-beta" evidence="4">
    <location>
        <begin position="164"/>
        <end position="275"/>
    </location>
</feature>
<dbReference type="AlphaFoldDB" id="A0AAD3M2K7"/>
<keyword evidence="3" id="KW-0106">Calcium</keyword>
<evidence type="ECO:0000259" key="4">
    <source>
        <dbReference type="SMART" id="SM00237"/>
    </source>
</evidence>
<dbReference type="Pfam" id="PF03160">
    <property type="entry name" value="Calx-beta"/>
    <property type="match status" value="2"/>
</dbReference>
<feature type="domain" description="Calx-beta" evidence="4">
    <location>
        <begin position="52"/>
        <end position="151"/>
    </location>
</feature>
<evidence type="ECO:0000256" key="2">
    <source>
        <dbReference type="ARBA" id="ARBA00022737"/>
    </source>
</evidence>
<dbReference type="Gene3D" id="2.60.40.2030">
    <property type="match status" value="2"/>
</dbReference>
<dbReference type="SMART" id="SM00237">
    <property type="entry name" value="Calx_beta"/>
    <property type="match status" value="2"/>
</dbReference>
<evidence type="ECO:0000313" key="5">
    <source>
        <dbReference type="EMBL" id="GLD46462.1"/>
    </source>
</evidence>
<dbReference type="InterPro" id="IPR051561">
    <property type="entry name" value="FRAS1_ECM"/>
</dbReference>
<evidence type="ECO:0000256" key="1">
    <source>
        <dbReference type="ARBA" id="ARBA00022729"/>
    </source>
</evidence>
<protein>
    <submittedName>
        <fullName evidence="5">FRAS1-related extracellular matrix protein 2 isoform X1</fullName>
    </submittedName>
</protein>
<dbReference type="FunFam" id="2.60.40.2030:FF:000008">
    <property type="entry name" value="FRAS1-related extracellular matrix protein 2"/>
    <property type="match status" value="1"/>
</dbReference>
<dbReference type="InterPro" id="IPR003644">
    <property type="entry name" value="Calx_beta"/>
</dbReference>
<comment type="caution">
    <text evidence="5">The sequence shown here is derived from an EMBL/GenBank/DDBJ whole genome shotgun (WGS) entry which is preliminary data.</text>
</comment>
<gene>
    <name evidence="5" type="ORF">AKAME5_000081900</name>
</gene>
<accession>A0AAD3M2K7</accession>
<keyword evidence="1" id="KW-0732">Signal</keyword>
<dbReference type="GO" id="GO:0009653">
    <property type="term" value="P:anatomical structure morphogenesis"/>
    <property type="evidence" value="ECO:0007669"/>
    <property type="project" value="TreeGrafter"/>
</dbReference>